<keyword evidence="2" id="KW-1185">Reference proteome</keyword>
<evidence type="ECO:0000313" key="2">
    <source>
        <dbReference type="Proteomes" id="UP000219338"/>
    </source>
</evidence>
<dbReference type="EMBL" id="FUEG01000007">
    <property type="protein sequence ID" value="SJL07085.1"/>
    <property type="molecule type" value="Genomic_DNA"/>
</dbReference>
<gene>
    <name evidence="1" type="ORF">ARMOST_10428</name>
</gene>
<proteinExistence type="predicted"/>
<accession>A0A284RED1</accession>
<organism evidence="1 2">
    <name type="scientific">Armillaria ostoyae</name>
    <name type="common">Armillaria root rot fungus</name>
    <dbReference type="NCBI Taxonomy" id="47428"/>
    <lineage>
        <taxon>Eukaryota</taxon>
        <taxon>Fungi</taxon>
        <taxon>Dikarya</taxon>
        <taxon>Basidiomycota</taxon>
        <taxon>Agaricomycotina</taxon>
        <taxon>Agaricomycetes</taxon>
        <taxon>Agaricomycetidae</taxon>
        <taxon>Agaricales</taxon>
        <taxon>Marasmiineae</taxon>
        <taxon>Physalacriaceae</taxon>
        <taxon>Armillaria</taxon>
    </lineage>
</organism>
<dbReference type="Proteomes" id="UP000219338">
    <property type="component" value="Unassembled WGS sequence"/>
</dbReference>
<dbReference type="AlphaFoldDB" id="A0A284RED1"/>
<name>A0A284RED1_ARMOS</name>
<dbReference type="OrthoDB" id="10349900at2759"/>
<sequence length="216" mass="24417">MNRLVFFLAPDEEDIMMPLVPEYWKAHQQGEQALEAIHPRIWETWHAKFPIDFLALTGHYSTKEDDSDCRCRKLRCIERYLLRLGTITARYSVEDVRNAVIHLESQGDRFLLQPLSPEVATVLMPSLSPTVCLDSPLVPRHSPRILALKKAALTASVQGFSGPATSSSPPSPLCHKQQATLTKFDRTTHLKCPLSGTLTLLSYPVKDRRKIGTMQR</sequence>
<protein>
    <submittedName>
        <fullName evidence="1">Uncharacterized protein</fullName>
    </submittedName>
</protein>
<reference evidence="2" key="1">
    <citation type="journal article" date="2017" name="Nat. Ecol. Evol.">
        <title>Genome expansion and lineage-specific genetic innovations in the forest pathogenic fungi Armillaria.</title>
        <authorList>
            <person name="Sipos G."/>
            <person name="Prasanna A.N."/>
            <person name="Walter M.C."/>
            <person name="O'Connor E."/>
            <person name="Balint B."/>
            <person name="Krizsan K."/>
            <person name="Kiss B."/>
            <person name="Hess J."/>
            <person name="Varga T."/>
            <person name="Slot J."/>
            <person name="Riley R."/>
            <person name="Boka B."/>
            <person name="Rigling D."/>
            <person name="Barry K."/>
            <person name="Lee J."/>
            <person name="Mihaltcheva S."/>
            <person name="LaButti K."/>
            <person name="Lipzen A."/>
            <person name="Waldron R."/>
            <person name="Moloney N.M."/>
            <person name="Sperisen C."/>
            <person name="Kredics L."/>
            <person name="Vagvoelgyi C."/>
            <person name="Patrignani A."/>
            <person name="Fitzpatrick D."/>
            <person name="Nagy I."/>
            <person name="Doyle S."/>
            <person name="Anderson J.B."/>
            <person name="Grigoriev I.V."/>
            <person name="Gueldener U."/>
            <person name="Muensterkoetter M."/>
            <person name="Nagy L.G."/>
        </authorList>
    </citation>
    <scope>NUCLEOTIDE SEQUENCE [LARGE SCALE GENOMIC DNA]</scope>
    <source>
        <strain evidence="2">C18/9</strain>
    </source>
</reference>
<evidence type="ECO:0000313" key="1">
    <source>
        <dbReference type="EMBL" id="SJL07085.1"/>
    </source>
</evidence>
<dbReference type="OMA" id="WETWHAK"/>